<dbReference type="Pfam" id="PF10546">
    <property type="entry name" value="P63C"/>
    <property type="match status" value="1"/>
</dbReference>
<dbReference type="Proteomes" id="UP000197290">
    <property type="component" value="Unassembled WGS sequence"/>
</dbReference>
<sequence length="336" mass="37456">MKDFTPQSKGGAARAKALTKEERSAIARKAAAGRWAKDLPAAEYTGDVDIGGTKISCAVLSDGTRVLTQSDMMRALGRARQAKGRAFYKGDVNLPAFITAQNLKPFIPEELYVTSSQVEFVLPSGQRAFGYRAEMLPQICEVYLKARDALALKPSQEHVAKQADILMRGLAKVGIVALVDEATGFQRDRASDALSKILEAFIAAELQPWVKTFPDEFYAELFRLRGLDYPHDTVKRPQYFGYLTTDIIYDRLAPGVKEELRKATPKTSKGRLSQHLHRRLTPDLGHPKLREHMSSVVTIMKLSDDYDDFHEKLDRLHPKYGETIPLALPAPQSKGL</sequence>
<accession>A0A245ZV65</accession>
<gene>
    <name evidence="2" type="ORF">SPDO_05270</name>
</gene>
<dbReference type="RefSeq" id="WP_088366342.1">
    <property type="nucleotide sequence ID" value="NZ_NBBI01000001.1"/>
</dbReference>
<protein>
    <submittedName>
        <fullName evidence="2">P63C domain protein</fullName>
    </submittedName>
</protein>
<evidence type="ECO:0000259" key="1">
    <source>
        <dbReference type="Pfam" id="PF10546"/>
    </source>
</evidence>
<feature type="domain" description="Bacteriophage Mx8 p63 C-terminal" evidence="1">
    <location>
        <begin position="197"/>
        <end position="289"/>
    </location>
</feature>
<dbReference type="OrthoDB" id="4762429at2"/>
<reference evidence="2 3" key="1">
    <citation type="submission" date="2017-03" db="EMBL/GenBank/DDBJ databases">
        <title>Genome sequence of Sphingomonas dokdonensis DSM 21029.</title>
        <authorList>
            <person name="Poehlein A."/>
            <person name="Wuebbeler J.H."/>
            <person name="Steinbuechel A."/>
            <person name="Daniel R."/>
        </authorList>
    </citation>
    <scope>NUCLEOTIDE SEQUENCE [LARGE SCALE GENOMIC DNA]</scope>
    <source>
        <strain evidence="2 3">DSM 21029</strain>
    </source>
</reference>
<organism evidence="2 3">
    <name type="scientific">Sphingomonas dokdonensis</name>
    <dbReference type="NCBI Taxonomy" id="344880"/>
    <lineage>
        <taxon>Bacteria</taxon>
        <taxon>Pseudomonadati</taxon>
        <taxon>Pseudomonadota</taxon>
        <taxon>Alphaproteobacteria</taxon>
        <taxon>Sphingomonadales</taxon>
        <taxon>Sphingomonadaceae</taxon>
        <taxon>Sphingomonas</taxon>
    </lineage>
</organism>
<dbReference type="EMBL" id="NBBI01000001">
    <property type="protein sequence ID" value="OWK33646.1"/>
    <property type="molecule type" value="Genomic_DNA"/>
</dbReference>
<dbReference type="AlphaFoldDB" id="A0A245ZV65"/>
<evidence type="ECO:0000313" key="3">
    <source>
        <dbReference type="Proteomes" id="UP000197290"/>
    </source>
</evidence>
<comment type="caution">
    <text evidence="2">The sequence shown here is derived from an EMBL/GenBank/DDBJ whole genome shotgun (WGS) entry which is preliminary data.</text>
</comment>
<name>A0A245ZV65_9SPHN</name>
<dbReference type="InterPro" id="IPR018874">
    <property type="entry name" value="Phage_Mx8_p63_C"/>
</dbReference>
<proteinExistence type="predicted"/>
<evidence type="ECO:0000313" key="2">
    <source>
        <dbReference type="EMBL" id="OWK33646.1"/>
    </source>
</evidence>
<keyword evidence="3" id="KW-1185">Reference proteome</keyword>